<comment type="caution">
    <text evidence="2">The sequence shown here is derived from an EMBL/GenBank/DDBJ whole genome shotgun (WGS) entry which is preliminary data.</text>
</comment>
<feature type="signal peptide" evidence="1">
    <location>
        <begin position="1"/>
        <end position="24"/>
    </location>
</feature>
<name>A0ABP1RVI9_9HEXA</name>
<evidence type="ECO:0000313" key="2">
    <source>
        <dbReference type="EMBL" id="CAL8136882.1"/>
    </source>
</evidence>
<evidence type="ECO:0000313" key="3">
    <source>
        <dbReference type="Proteomes" id="UP001642540"/>
    </source>
</evidence>
<sequence length="169" mass="18965">MAKWSLIIKLILVVAWREFTMVEAYIKLSIKGLYKAVQSSEHFQPSNKYFEYPEVENSTPSLPRKGPKSTMAKFTLILTLIFVSTWNEFLLLQVQGQVQQTCPVIDALCSLPVGANKLYCPTPDVYTTFKCCPASPPTEVTKGLCKCCKPNETNCNNCKFPTTVPNTMP</sequence>
<feature type="chain" id="PRO_5045313826" evidence="1">
    <location>
        <begin position="25"/>
        <end position="169"/>
    </location>
</feature>
<accession>A0ABP1RVI9</accession>
<organism evidence="2 3">
    <name type="scientific">Orchesella dallaii</name>
    <dbReference type="NCBI Taxonomy" id="48710"/>
    <lineage>
        <taxon>Eukaryota</taxon>
        <taxon>Metazoa</taxon>
        <taxon>Ecdysozoa</taxon>
        <taxon>Arthropoda</taxon>
        <taxon>Hexapoda</taxon>
        <taxon>Collembola</taxon>
        <taxon>Entomobryomorpha</taxon>
        <taxon>Entomobryoidea</taxon>
        <taxon>Orchesellidae</taxon>
        <taxon>Orchesellinae</taxon>
        <taxon>Orchesella</taxon>
    </lineage>
</organism>
<dbReference type="EMBL" id="CAXLJM020000112">
    <property type="protein sequence ID" value="CAL8136882.1"/>
    <property type="molecule type" value="Genomic_DNA"/>
</dbReference>
<keyword evidence="3" id="KW-1185">Reference proteome</keyword>
<keyword evidence="1" id="KW-0732">Signal</keyword>
<evidence type="ECO:0000256" key="1">
    <source>
        <dbReference type="SAM" id="SignalP"/>
    </source>
</evidence>
<dbReference type="Proteomes" id="UP001642540">
    <property type="component" value="Unassembled WGS sequence"/>
</dbReference>
<gene>
    <name evidence="2" type="ORF">ODALV1_LOCUS26659</name>
</gene>
<reference evidence="2 3" key="1">
    <citation type="submission" date="2024-08" db="EMBL/GenBank/DDBJ databases">
        <authorList>
            <person name="Cucini C."/>
            <person name="Frati F."/>
        </authorList>
    </citation>
    <scope>NUCLEOTIDE SEQUENCE [LARGE SCALE GENOMIC DNA]</scope>
</reference>
<protein>
    <submittedName>
        <fullName evidence="2">Uncharacterized protein</fullName>
    </submittedName>
</protein>
<proteinExistence type="predicted"/>